<dbReference type="Pfam" id="PF03235">
    <property type="entry name" value="GmrSD_N"/>
    <property type="match status" value="1"/>
</dbReference>
<evidence type="ECO:0000313" key="3">
    <source>
        <dbReference type="EMBL" id="OUN43859.1"/>
    </source>
</evidence>
<protein>
    <recommendedName>
        <fullName evidence="5">DUF262 domain-containing protein</fullName>
    </recommendedName>
</protein>
<evidence type="ECO:0000259" key="2">
    <source>
        <dbReference type="Pfam" id="PF07510"/>
    </source>
</evidence>
<organism evidence="3 4">
    <name type="scientific">Enorma massiliensis</name>
    <dbReference type="NCBI Taxonomy" id="1472761"/>
    <lineage>
        <taxon>Bacteria</taxon>
        <taxon>Bacillati</taxon>
        <taxon>Actinomycetota</taxon>
        <taxon>Coriobacteriia</taxon>
        <taxon>Coriobacteriales</taxon>
        <taxon>Coriobacteriaceae</taxon>
        <taxon>Enorma</taxon>
    </lineage>
</organism>
<reference evidence="4" key="1">
    <citation type="submission" date="2017-04" db="EMBL/GenBank/DDBJ databases">
        <title>Function of individual gut microbiota members based on whole genome sequencing of pure cultures obtained from chicken caecum.</title>
        <authorList>
            <person name="Medvecky M."/>
            <person name="Cejkova D."/>
            <person name="Polansky O."/>
            <person name="Karasova D."/>
            <person name="Kubasova T."/>
            <person name="Cizek A."/>
            <person name="Rychlik I."/>
        </authorList>
    </citation>
    <scope>NUCLEOTIDE SEQUENCE [LARGE SCALE GENOMIC DNA]</scope>
    <source>
        <strain evidence="4">An70</strain>
    </source>
</reference>
<name>A0A1Y3UBV0_9ACTN</name>
<feature type="domain" description="GmrSD restriction endonucleases N-terminal" evidence="1">
    <location>
        <begin position="16"/>
        <end position="204"/>
    </location>
</feature>
<dbReference type="Proteomes" id="UP000196560">
    <property type="component" value="Unassembled WGS sequence"/>
</dbReference>
<dbReference type="InterPro" id="IPR011089">
    <property type="entry name" value="GmrSD_C"/>
</dbReference>
<dbReference type="PANTHER" id="PTHR35149:SF2">
    <property type="entry name" value="DUF262 DOMAIN-CONTAINING PROTEIN"/>
    <property type="match status" value="1"/>
</dbReference>
<evidence type="ECO:0000259" key="1">
    <source>
        <dbReference type="Pfam" id="PF03235"/>
    </source>
</evidence>
<proteinExistence type="predicted"/>
<evidence type="ECO:0008006" key="5">
    <source>
        <dbReference type="Google" id="ProtNLM"/>
    </source>
</evidence>
<comment type="caution">
    <text evidence="3">The sequence shown here is derived from an EMBL/GenBank/DDBJ whole genome shotgun (WGS) entry which is preliminary data.</text>
</comment>
<dbReference type="Pfam" id="PF07510">
    <property type="entry name" value="GmrSD_C"/>
    <property type="match status" value="1"/>
</dbReference>
<evidence type="ECO:0000313" key="4">
    <source>
        <dbReference type="Proteomes" id="UP000196560"/>
    </source>
</evidence>
<accession>A0A1Y3UBV0</accession>
<feature type="domain" description="GmrSD restriction endonucleases C-terminal" evidence="2">
    <location>
        <begin position="503"/>
        <end position="613"/>
    </location>
</feature>
<dbReference type="AlphaFoldDB" id="A0A1Y3UBV0"/>
<keyword evidence="4" id="KW-1185">Reference proteome</keyword>
<dbReference type="InterPro" id="IPR004919">
    <property type="entry name" value="GmrSD_N"/>
</dbReference>
<gene>
    <name evidence="3" type="ORF">B5G21_03880</name>
</gene>
<dbReference type="PANTHER" id="PTHR35149">
    <property type="entry name" value="SLL5132 PROTEIN"/>
    <property type="match status" value="1"/>
</dbReference>
<sequence length="630" mass="72049">MSGIVPELAIIDTAGSIFDRGDRYEIPLYQRPYAWGEEHIERLIEDIDDIPTGSDQKYYLGSLVVARKGDSLWEVIDGQQRLTTLYLLLSALGIRSDEENGALTFSCRAKSDYTLAHLGKLGISGEVEDKLVEQNIANGMRVIMQKLATDFDEEGLATLRKKLARTCLYRIEVPEHTDLNHYFEIMNTRGEQLEQHEVLKAWLMEPLSGRDAAMFASIWDACSDMSCYVQMRFDVPIREKLFGWGFDAFPTSARIRSVPWNTEKGGNSLGIKDIVSSRSVCEGQRGEEDDDPSRFESIIDFRFFLLHVLKVFAHTKSIVGKDEDVPLIASLLDDKKLGQTFHEVVSKGLWEGGPVDRARFSIEFAECLLQTRFLFDKCIVKREYVGGDLDGKWSLKELRRESKKSYRYSNTKFKRTKCQWASTLDKTNKSVLMIQSCLRVSYTSPKVMHWITELLTRMMDDPSLAGSEEFASIAEECASGAAREFLVSGDYMQGVNTPHIVLNYLDYLLWSREKRRYDDFVFEFRTSVEHWYPQNPSDDTFVKWGEVDRFGNLCLVQRNVNSKFSNLNPVAKKSTYQEMIAKGSLKLRRMSELTQGIEDWKGGVCQEHEREMLGILKEACGIPSDLTLND</sequence>
<dbReference type="EMBL" id="NFHO01000003">
    <property type="protein sequence ID" value="OUN43859.1"/>
    <property type="molecule type" value="Genomic_DNA"/>
</dbReference>